<protein>
    <submittedName>
        <fullName evidence="1">Uncharacterized protein</fullName>
    </submittedName>
</protein>
<name>A0AAU7GI87_9MICO</name>
<dbReference type="RefSeq" id="WP_348789970.1">
    <property type="nucleotide sequence ID" value="NZ_CP157390.1"/>
</dbReference>
<organism evidence="1">
    <name type="scientific">Leifsonia sp. NPDC080035</name>
    <dbReference type="NCBI Taxonomy" id="3143936"/>
    <lineage>
        <taxon>Bacteria</taxon>
        <taxon>Bacillati</taxon>
        <taxon>Actinomycetota</taxon>
        <taxon>Actinomycetes</taxon>
        <taxon>Micrococcales</taxon>
        <taxon>Microbacteriaceae</taxon>
        <taxon>Leifsonia</taxon>
    </lineage>
</organism>
<accession>A0AAU7GI87</accession>
<sequence length="145" mass="15585">MRWLFTGTQPDGRPIEAGPDVDELLRILDRAVDATAEADGLLDRHGAAEGGRMDARAALAARVELAAVEHELADVVCFPNDEAVRDRAAVIVTFYQHLLTHALQAQYSTVAPAHPAIRSAIPLPGDHTELAAIRDALRASAYGTR</sequence>
<dbReference type="EMBL" id="CP157390">
    <property type="protein sequence ID" value="XBM50060.1"/>
    <property type="molecule type" value="Genomic_DNA"/>
</dbReference>
<reference evidence="1" key="1">
    <citation type="submission" date="2024-05" db="EMBL/GenBank/DDBJ databases">
        <title>The Natural Products Discovery Center: Release of the First 8490 Sequenced Strains for Exploring Actinobacteria Biosynthetic Diversity.</title>
        <authorList>
            <person name="Kalkreuter E."/>
            <person name="Kautsar S.A."/>
            <person name="Yang D."/>
            <person name="Bader C.D."/>
            <person name="Teijaro C.N."/>
            <person name="Fluegel L."/>
            <person name="Davis C.M."/>
            <person name="Simpson J.R."/>
            <person name="Lauterbach L."/>
            <person name="Steele A.D."/>
            <person name="Gui C."/>
            <person name="Meng S."/>
            <person name="Li G."/>
            <person name="Viehrig K."/>
            <person name="Ye F."/>
            <person name="Su P."/>
            <person name="Kiefer A.F."/>
            <person name="Nichols A."/>
            <person name="Cepeda A.J."/>
            <person name="Yan W."/>
            <person name="Fan B."/>
            <person name="Jiang Y."/>
            <person name="Adhikari A."/>
            <person name="Zheng C.-J."/>
            <person name="Schuster L."/>
            <person name="Cowan T.M."/>
            <person name="Smanski M.J."/>
            <person name="Chevrette M.G."/>
            <person name="de Carvalho L.P.S."/>
            <person name="Shen B."/>
        </authorList>
    </citation>
    <scope>NUCLEOTIDE SEQUENCE</scope>
    <source>
        <strain evidence="1">NPDC080035</strain>
    </source>
</reference>
<gene>
    <name evidence="1" type="ORF">AAME72_09350</name>
</gene>
<proteinExistence type="predicted"/>
<evidence type="ECO:0000313" key="1">
    <source>
        <dbReference type="EMBL" id="XBM50060.1"/>
    </source>
</evidence>
<dbReference type="AlphaFoldDB" id="A0AAU7GI87"/>